<dbReference type="Pfam" id="PF02310">
    <property type="entry name" value="B12-binding"/>
    <property type="match status" value="1"/>
</dbReference>
<dbReference type="SFLD" id="SFLDS00029">
    <property type="entry name" value="Radical_SAM"/>
    <property type="match status" value="1"/>
</dbReference>
<feature type="domain" description="B12-binding" evidence="8">
    <location>
        <begin position="1"/>
        <end position="131"/>
    </location>
</feature>
<dbReference type="SUPFAM" id="SSF102114">
    <property type="entry name" value="Radical SAM enzymes"/>
    <property type="match status" value="1"/>
</dbReference>
<evidence type="ECO:0000259" key="9">
    <source>
        <dbReference type="PROSITE" id="PS51918"/>
    </source>
</evidence>
<evidence type="ECO:0000256" key="4">
    <source>
        <dbReference type="ARBA" id="ARBA00022691"/>
    </source>
</evidence>
<dbReference type="Gene3D" id="3.40.50.280">
    <property type="entry name" value="Cobalamin-binding domain"/>
    <property type="match status" value="1"/>
</dbReference>
<dbReference type="SFLD" id="SFLDG01082">
    <property type="entry name" value="B12-binding_domain_containing"/>
    <property type="match status" value="1"/>
</dbReference>
<feature type="domain" description="Radical SAM core" evidence="9">
    <location>
        <begin position="170"/>
        <end position="411"/>
    </location>
</feature>
<dbReference type="InterPro" id="IPR007197">
    <property type="entry name" value="rSAM"/>
</dbReference>
<dbReference type="Gene3D" id="3.80.30.20">
    <property type="entry name" value="tm_1862 like domain"/>
    <property type="match status" value="1"/>
</dbReference>
<dbReference type="InterPro" id="IPR034466">
    <property type="entry name" value="Methyltransferase_Class_B"/>
</dbReference>
<gene>
    <name evidence="10" type="ORF">SIID45300_02123</name>
</gene>
<comment type="cofactor">
    <cofactor evidence="1">
        <name>[4Fe-4S] cluster</name>
        <dbReference type="ChEBI" id="CHEBI:49883"/>
    </cofactor>
</comment>
<dbReference type="Proteomes" id="UP001628193">
    <property type="component" value="Unassembled WGS sequence"/>
</dbReference>
<dbReference type="InterPro" id="IPR051198">
    <property type="entry name" value="BchE-like"/>
</dbReference>
<keyword evidence="6" id="KW-0408">Iron</keyword>
<dbReference type="PROSITE" id="PS51332">
    <property type="entry name" value="B12_BINDING"/>
    <property type="match status" value="1"/>
</dbReference>
<organism evidence="10 11">
    <name type="scientific">Candidatus Magnetaquiglobus chichijimensis</name>
    <dbReference type="NCBI Taxonomy" id="3141448"/>
    <lineage>
        <taxon>Bacteria</taxon>
        <taxon>Pseudomonadati</taxon>
        <taxon>Pseudomonadota</taxon>
        <taxon>Magnetococcia</taxon>
        <taxon>Magnetococcales</taxon>
        <taxon>Candidatus Magnetaquicoccaceae</taxon>
        <taxon>Candidatus Magnetaquiglobus</taxon>
    </lineage>
</organism>
<dbReference type="RefSeq" id="WP_420905482.1">
    <property type="nucleotide sequence ID" value="NZ_BAAFGK010000004.1"/>
</dbReference>
<proteinExistence type="predicted"/>
<dbReference type="PANTHER" id="PTHR43409:SF7">
    <property type="entry name" value="BLL1977 PROTEIN"/>
    <property type="match status" value="1"/>
</dbReference>
<evidence type="ECO:0000256" key="7">
    <source>
        <dbReference type="ARBA" id="ARBA00023014"/>
    </source>
</evidence>
<evidence type="ECO:0000313" key="10">
    <source>
        <dbReference type="EMBL" id="GAB0057791.1"/>
    </source>
</evidence>
<keyword evidence="4" id="KW-0949">S-adenosyl-L-methionine</keyword>
<dbReference type="SFLD" id="SFLDG01123">
    <property type="entry name" value="methyltransferase_(Class_B)"/>
    <property type="match status" value="1"/>
</dbReference>
<evidence type="ECO:0000259" key="8">
    <source>
        <dbReference type="PROSITE" id="PS51332"/>
    </source>
</evidence>
<keyword evidence="7" id="KW-0411">Iron-sulfur</keyword>
<evidence type="ECO:0000256" key="1">
    <source>
        <dbReference type="ARBA" id="ARBA00001966"/>
    </source>
</evidence>
<reference evidence="10 11" key="1">
    <citation type="submission" date="2024-09" db="EMBL/GenBank/DDBJ databases">
        <title>Draft genome sequence of Candidatus Magnetaquicoccaceae bacterium FCR-1.</title>
        <authorList>
            <person name="Shimoshige H."/>
            <person name="Shimamura S."/>
            <person name="Taoka A."/>
            <person name="Kobayashi H."/>
            <person name="Maekawa T."/>
        </authorList>
    </citation>
    <scope>NUCLEOTIDE SEQUENCE [LARGE SCALE GENOMIC DNA]</scope>
    <source>
        <strain evidence="10 11">FCR-1</strain>
    </source>
</reference>
<keyword evidence="11" id="KW-1185">Reference proteome</keyword>
<evidence type="ECO:0000256" key="2">
    <source>
        <dbReference type="ARBA" id="ARBA00022603"/>
    </source>
</evidence>
<dbReference type="InterPro" id="IPR058240">
    <property type="entry name" value="rSAM_sf"/>
</dbReference>
<dbReference type="EMBL" id="BAAFGK010000004">
    <property type="protein sequence ID" value="GAB0057791.1"/>
    <property type="molecule type" value="Genomic_DNA"/>
</dbReference>
<dbReference type="PANTHER" id="PTHR43409">
    <property type="entry name" value="ANAEROBIC MAGNESIUM-PROTOPORPHYRIN IX MONOMETHYL ESTER CYCLASE-RELATED"/>
    <property type="match status" value="1"/>
</dbReference>
<keyword evidence="5" id="KW-0479">Metal-binding</keyword>
<accession>A0ABQ0CA80</accession>
<sequence>MRILFVVSDLFFSEPLGVMLLSAIARKDGHQTLLVALKRQRMATILHAFNPDVVAYSAMTAYEHMFYQADQVVRQYQATSGRKVFRIMGGPHATFFQQVLNDMKLDAICVGEGDLLFPRLLTALETGQSLEGIPNLLLAGQTSCTKEVPEDLDAIPFPDRSLIYNADPDLQQQGIRSFMTQRGCPYRCTYCFNHSYNLLFKGPGVKLFRRRSVDNLFAEIREVRDRYPTLRYVRFGDDVFVIRPDAWLEEFTERYPKEIGIPFYCLIRCNTLTEEIGKMLSHAGCRSISMSIEAGSEEIRNKVLRRHMSDEMMRSAFTVARKYRINAFANTILAIPGTTPKDDYNSFLFAREMKPGCPTFSIFAPYPNTHLTDYAISLGVLDPQTDFKKISTTDSSPLNNYTPEEKRFQLHLVYLGQLFCLLPDFFLKIFPLMLRLPLTPVYRLVSSLTWTWIVSSRIFPHAYPRSPLILAKAIIRGLKFILIPNEAGKIKE</sequence>
<dbReference type="PROSITE" id="PS51918">
    <property type="entry name" value="RADICAL_SAM"/>
    <property type="match status" value="1"/>
</dbReference>
<keyword evidence="3" id="KW-0808">Transferase</keyword>
<dbReference type="InterPro" id="IPR006158">
    <property type="entry name" value="Cobalamin-bd"/>
</dbReference>
<dbReference type="SMART" id="SM00729">
    <property type="entry name" value="Elp3"/>
    <property type="match status" value="1"/>
</dbReference>
<dbReference type="CDD" id="cd01335">
    <property type="entry name" value="Radical_SAM"/>
    <property type="match status" value="1"/>
</dbReference>
<keyword evidence="2" id="KW-0489">Methyltransferase</keyword>
<name>A0ABQ0CA80_9PROT</name>
<evidence type="ECO:0000256" key="6">
    <source>
        <dbReference type="ARBA" id="ARBA00023004"/>
    </source>
</evidence>
<evidence type="ECO:0000256" key="5">
    <source>
        <dbReference type="ARBA" id="ARBA00022723"/>
    </source>
</evidence>
<dbReference type="InterPro" id="IPR023404">
    <property type="entry name" value="rSAM_horseshoe"/>
</dbReference>
<comment type="caution">
    <text evidence="10">The sequence shown here is derived from an EMBL/GenBank/DDBJ whole genome shotgun (WGS) entry which is preliminary data.</text>
</comment>
<evidence type="ECO:0000256" key="3">
    <source>
        <dbReference type="ARBA" id="ARBA00022679"/>
    </source>
</evidence>
<dbReference type="CDD" id="cd02068">
    <property type="entry name" value="radical_SAM_B12_BD"/>
    <property type="match status" value="1"/>
</dbReference>
<evidence type="ECO:0000313" key="11">
    <source>
        <dbReference type="Proteomes" id="UP001628193"/>
    </source>
</evidence>
<dbReference type="Pfam" id="PF04055">
    <property type="entry name" value="Radical_SAM"/>
    <property type="match status" value="1"/>
</dbReference>
<protein>
    <submittedName>
        <fullName evidence="10">Uncharacterized protein</fullName>
    </submittedName>
</protein>
<dbReference type="InterPro" id="IPR006638">
    <property type="entry name" value="Elp3/MiaA/NifB-like_rSAM"/>
</dbReference>